<name>A0A517MPR3_9BACT</name>
<dbReference type="KEGG" id="amob:HG15A2_00350"/>
<gene>
    <name evidence="2" type="ORF">HG15A2_00350</name>
</gene>
<keyword evidence="1" id="KW-1133">Transmembrane helix</keyword>
<organism evidence="2 3">
    <name type="scientific">Adhaeretor mobilis</name>
    <dbReference type="NCBI Taxonomy" id="1930276"/>
    <lineage>
        <taxon>Bacteria</taxon>
        <taxon>Pseudomonadati</taxon>
        <taxon>Planctomycetota</taxon>
        <taxon>Planctomycetia</taxon>
        <taxon>Pirellulales</taxon>
        <taxon>Lacipirellulaceae</taxon>
        <taxon>Adhaeretor</taxon>
    </lineage>
</organism>
<evidence type="ECO:0000256" key="1">
    <source>
        <dbReference type="SAM" id="Phobius"/>
    </source>
</evidence>
<keyword evidence="1" id="KW-0472">Membrane</keyword>
<proteinExistence type="predicted"/>
<accession>A0A517MPR3</accession>
<sequence length="76" mass="8332">MGSGFKSVEPLILIAILGLLFGLALPLARQFGFSNWAAFAVSLVGFVILMLALNSLNLFERFKESKSRLDDDQEPS</sequence>
<evidence type="ECO:0000313" key="2">
    <source>
        <dbReference type="EMBL" id="QDS96777.1"/>
    </source>
</evidence>
<keyword evidence="1" id="KW-0812">Transmembrane</keyword>
<dbReference type="Proteomes" id="UP000319852">
    <property type="component" value="Chromosome"/>
</dbReference>
<protein>
    <submittedName>
        <fullName evidence="2">Uncharacterized protein</fullName>
    </submittedName>
</protein>
<evidence type="ECO:0000313" key="3">
    <source>
        <dbReference type="Proteomes" id="UP000319852"/>
    </source>
</evidence>
<dbReference type="AlphaFoldDB" id="A0A517MPR3"/>
<feature type="transmembrane region" description="Helical" evidence="1">
    <location>
        <begin position="36"/>
        <end position="59"/>
    </location>
</feature>
<keyword evidence="3" id="KW-1185">Reference proteome</keyword>
<reference evidence="2 3" key="1">
    <citation type="submission" date="2019-02" db="EMBL/GenBank/DDBJ databases">
        <title>Deep-cultivation of Planctomycetes and their phenomic and genomic characterization uncovers novel biology.</title>
        <authorList>
            <person name="Wiegand S."/>
            <person name="Jogler M."/>
            <person name="Boedeker C."/>
            <person name="Pinto D."/>
            <person name="Vollmers J."/>
            <person name="Rivas-Marin E."/>
            <person name="Kohn T."/>
            <person name="Peeters S.H."/>
            <person name="Heuer A."/>
            <person name="Rast P."/>
            <person name="Oberbeckmann S."/>
            <person name="Bunk B."/>
            <person name="Jeske O."/>
            <person name="Meyerdierks A."/>
            <person name="Storesund J.E."/>
            <person name="Kallscheuer N."/>
            <person name="Luecker S."/>
            <person name="Lage O.M."/>
            <person name="Pohl T."/>
            <person name="Merkel B.J."/>
            <person name="Hornburger P."/>
            <person name="Mueller R.-W."/>
            <person name="Bruemmer F."/>
            <person name="Labrenz M."/>
            <person name="Spormann A.M."/>
            <person name="Op den Camp H."/>
            <person name="Overmann J."/>
            <person name="Amann R."/>
            <person name="Jetten M.S.M."/>
            <person name="Mascher T."/>
            <person name="Medema M.H."/>
            <person name="Devos D.P."/>
            <person name="Kaster A.-K."/>
            <person name="Ovreas L."/>
            <person name="Rohde M."/>
            <person name="Galperin M.Y."/>
            <person name="Jogler C."/>
        </authorList>
    </citation>
    <scope>NUCLEOTIDE SEQUENCE [LARGE SCALE GENOMIC DNA]</scope>
    <source>
        <strain evidence="2 3">HG15A2</strain>
    </source>
</reference>
<dbReference type="EMBL" id="CP036263">
    <property type="protein sequence ID" value="QDS96777.1"/>
    <property type="molecule type" value="Genomic_DNA"/>
</dbReference>